<dbReference type="InterPro" id="IPR000722">
    <property type="entry name" value="RNA_pol_asu"/>
</dbReference>
<dbReference type="Gene3D" id="1.10.1790.20">
    <property type="match status" value="1"/>
</dbReference>
<feature type="binding site" evidence="7">
    <location>
        <position position="546"/>
    </location>
    <ligand>
        <name>Mg(2+)</name>
        <dbReference type="ChEBI" id="CHEBI:18420"/>
    </ligand>
</feature>
<comment type="subunit">
    <text evidence="7">The RNAP catalytic core consists of 2 alpha, 1 beta, 1 beta' and 1 omega subunit. When a sigma factor is associated with the core the holoenzyme is formed, which can initiate transcription.</text>
</comment>
<keyword evidence="5 7" id="KW-0804">Transcription</keyword>
<dbReference type="Gene3D" id="1.10.274.100">
    <property type="entry name" value="RNA polymerase Rpb1, domain 3"/>
    <property type="match status" value="1"/>
</dbReference>
<evidence type="ECO:0000256" key="2">
    <source>
        <dbReference type="ARBA" id="ARBA00022679"/>
    </source>
</evidence>
<comment type="cofactor">
    <cofactor evidence="7">
        <name>Mg(2+)</name>
        <dbReference type="ChEBI" id="CHEBI:18420"/>
    </cofactor>
    <text evidence="7">Binds 1 Mg(2+) ion per subunit.</text>
</comment>
<comment type="cofactor">
    <cofactor evidence="7">
        <name>Zn(2+)</name>
        <dbReference type="ChEBI" id="CHEBI:29105"/>
    </cofactor>
    <text evidence="7">Binds 2 Zn(2+) ions per subunit.</text>
</comment>
<feature type="binding site" evidence="7">
    <location>
        <position position="70"/>
    </location>
    <ligand>
        <name>Zn(2+)</name>
        <dbReference type="ChEBI" id="CHEBI:29105"/>
        <label>1</label>
    </ligand>
</feature>
<keyword evidence="7" id="KW-0862">Zinc</keyword>
<dbReference type="GO" id="GO:0003677">
    <property type="term" value="F:DNA binding"/>
    <property type="evidence" value="ECO:0007669"/>
    <property type="project" value="UniProtKB-UniRule"/>
</dbReference>
<dbReference type="InterPro" id="IPR012754">
    <property type="entry name" value="DNA-dir_RpoC_beta_prime_bact"/>
</dbReference>
<reference evidence="10 11" key="1">
    <citation type="journal article" date="2016" name="Nat. Commun.">
        <title>Thousands of microbial genomes shed light on interconnected biogeochemical processes in an aquifer system.</title>
        <authorList>
            <person name="Anantharaman K."/>
            <person name="Brown C.T."/>
            <person name="Hug L.A."/>
            <person name="Sharon I."/>
            <person name="Castelle C.J."/>
            <person name="Probst A.J."/>
            <person name="Thomas B.C."/>
            <person name="Singh A."/>
            <person name="Wilkins M.J."/>
            <person name="Karaoz U."/>
            <person name="Brodie E.L."/>
            <person name="Williams K.H."/>
            <person name="Hubbard S.S."/>
            <person name="Banfield J.F."/>
        </authorList>
    </citation>
    <scope>NUCLEOTIDE SEQUENCE [LARGE SCALE GENOMIC DNA]</scope>
</reference>
<dbReference type="Pfam" id="PF04998">
    <property type="entry name" value="RNA_pol_Rpb1_5"/>
    <property type="match status" value="1"/>
</dbReference>
<keyword evidence="2 7" id="KW-0808">Transferase</keyword>
<feature type="binding site" evidence="7">
    <location>
        <position position="870"/>
    </location>
    <ligand>
        <name>Zn(2+)</name>
        <dbReference type="ChEBI" id="CHEBI:29105"/>
        <label>2</label>
    </ligand>
</feature>
<dbReference type="EMBL" id="MEVN01000032">
    <property type="protein sequence ID" value="OGC56709.1"/>
    <property type="molecule type" value="Genomic_DNA"/>
</dbReference>
<dbReference type="GO" id="GO:0000428">
    <property type="term" value="C:DNA-directed RNA polymerase complex"/>
    <property type="evidence" value="ECO:0007669"/>
    <property type="project" value="UniProtKB-KW"/>
</dbReference>
<evidence type="ECO:0000256" key="5">
    <source>
        <dbReference type="ARBA" id="ARBA00023163"/>
    </source>
</evidence>
<dbReference type="Gene3D" id="1.10.132.30">
    <property type="match status" value="1"/>
</dbReference>
<feature type="binding site" evidence="7">
    <location>
        <position position="68"/>
    </location>
    <ligand>
        <name>Zn(2+)</name>
        <dbReference type="ChEBI" id="CHEBI:29105"/>
        <label>1</label>
    </ligand>
</feature>
<feature type="binding site" evidence="7">
    <location>
        <position position="544"/>
    </location>
    <ligand>
        <name>Mg(2+)</name>
        <dbReference type="ChEBI" id="CHEBI:18420"/>
    </ligand>
</feature>
<dbReference type="CDD" id="cd02655">
    <property type="entry name" value="RNAP_beta'_C"/>
    <property type="match status" value="1"/>
</dbReference>
<dbReference type="SMART" id="SM00663">
    <property type="entry name" value="RPOLA_N"/>
    <property type="match status" value="1"/>
</dbReference>
<keyword evidence="4 7" id="KW-0479">Metal-binding</keyword>
<feature type="domain" description="RNA polymerase N-terminal" evidence="9">
    <location>
        <begin position="318"/>
        <end position="598"/>
    </location>
</feature>
<dbReference type="HAMAP" id="MF_01322">
    <property type="entry name" value="RNApol_bact_RpoC"/>
    <property type="match status" value="1"/>
</dbReference>
<feature type="binding site" evidence="7">
    <location>
        <position position="86"/>
    </location>
    <ligand>
        <name>Zn(2+)</name>
        <dbReference type="ChEBI" id="CHEBI:29105"/>
        <label>1</label>
    </ligand>
</feature>
<dbReference type="SUPFAM" id="SSF64484">
    <property type="entry name" value="beta and beta-prime subunits of DNA dependent RNA-polymerase"/>
    <property type="match status" value="1"/>
</dbReference>
<dbReference type="Gene3D" id="1.10.40.90">
    <property type="match status" value="1"/>
</dbReference>
<dbReference type="Gene3D" id="4.10.860.120">
    <property type="entry name" value="RNA polymerase II, clamp domain"/>
    <property type="match status" value="1"/>
</dbReference>
<dbReference type="InterPro" id="IPR044893">
    <property type="entry name" value="RNA_pol_Rpb1_clamp_domain"/>
</dbReference>
<dbReference type="GO" id="GO:0006351">
    <property type="term" value="P:DNA-templated transcription"/>
    <property type="evidence" value="ECO:0007669"/>
    <property type="project" value="UniProtKB-UniRule"/>
</dbReference>
<evidence type="ECO:0000256" key="7">
    <source>
        <dbReference type="HAMAP-Rule" id="MF_01322"/>
    </source>
</evidence>
<feature type="binding site" evidence="7">
    <location>
        <position position="83"/>
    </location>
    <ligand>
        <name>Zn(2+)</name>
        <dbReference type="ChEBI" id="CHEBI:29105"/>
        <label>1</label>
    </ligand>
</feature>
<dbReference type="Gene3D" id="2.40.40.20">
    <property type="match status" value="1"/>
</dbReference>
<keyword evidence="3 7" id="KW-0548">Nucleotidyltransferase</keyword>
<dbReference type="GO" id="GO:0003899">
    <property type="term" value="F:DNA-directed RNA polymerase activity"/>
    <property type="evidence" value="ECO:0007669"/>
    <property type="project" value="UniProtKB-UniRule"/>
</dbReference>
<dbReference type="STRING" id="1802630.A3H26_00500"/>
<dbReference type="Pfam" id="PF00623">
    <property type="entry name" value="RNA_pol_Rpb1_2"/>
    <property type="match status" value="2"/>
</dbReference>
<keyword evidence="1 7" id="KW-0240">DNA-directed RNA polymerase</keyword>
<dbReference type="InterPro" id="IPR007081">
    <property type="entry name" value="RNA_pol_Rpb1_5"/>
</dbReference>
<evidence type="ECO:0000256" key="3">
    <source>
        <dbReference type="ARBA" id="ARBA00022695"/>
    </source>
</evidence>
<accession>A0A1F4VHQ6</accession>
<evidence type="ECO:0000313" key="11">
    <source>
        <dbReference type="Proteomes" id="UP000177763"/>
    </source>
</evidence>
<sequence>MAENKVLNLNDLKDFDSIRIFLASTKDIVSWSFGEIIKPETINYRTFKPERDGLFDERIFGPVKDYECYCGKYKRIRYKGVICDKCGVEVTHSRVRRERMGHINLASPVAHVWFFKGIPSKLALMLDISPRNLESVIYFSSFIITQFSPEKMAAVISVIEKDLEQLQKSNEKKMDEEIAKIEKETKPIKAPKIKDNFAGEEEGLKLKQRIQFTRDKYNQGALELEREYRLIQKKIESINLYTILSDNEYLALSVYVDKFCKAEIGAEAILNILRGLDLNDLSKNLKESFESSKGQKALKISKRLRVVEEFRRARIDPERMILEVMPVIPPDLRPLVQLEGGRFATADLNELYRRVINRNNRLKRLLDLGAPEIIIRNEKRMLQESVDALFDSSKQRQNVRTSKGKKQLRSLADMLKGKQGRFRQNLLGKRVDYSGRSVIVNGPELKLYECGLPKEMALELFKPFVMREILLRGLAPNVKSAKFVLESRTSDVWDILEFLVKDHPVLLNRAPTLWRLGVQSFYPKLVEGNALRLHLCVCPGFNADFDGDQMAVHLPLSVKAIEEAKTSMISTNNLLRPADGNPYSVPTKIMLFGIYYMTSIDEKIDISKVTFSSRQEARYAYEASHIISLRQRINAKVEDQLLETTVGRLIFNEILPESFGYINDVMNKKKINSLLSKAFETESRDAVVGLIDDLKDLGLEYGTISGHSVSLSDIMIPEARKKLIDQGIEKVAEVDRNFKRGLITKAEAERLTEDVWNEVTTSLDNAVWSSLKDDNPVKVLINSGSSRASRDQVNQIAGIRGLIADPTGKIVELPILGNYKIGLSGLEYFASSRGARKGLADRALKTADSGYLTRRLVDVAQDVIIRSDDCGTTEGREMLVGERTILNSFAERILGKFLADDVRDGKKVFVKKNVLLTEKEVEIIEKSGVEKIVLRSPLTCKTRRGICSKCYGVDVMTRNIVALGAVVGVSAAQSIGEPGTQLTMRTFYTGGTAGKDITQGLPRIEELVEARTPKDLSIMSEIAGIAKITKSGDERKITVIPSNDSGDVAVEYMVDPLSEIVIEDDQLVTVGDKLTAGHLDLTELLRTTGIKATQKYILDEIQKVYASQGVAINDKHIEVIVRQMFNHVRIEESGDTSFLPGEIVTKYTFGEENEKIIAEGGNPATAKTTLFGITKASLETDSFLSAASFIQTSNVLTDAAASGKVDRLLGLKENVILGRLIPVGERAVLDQ</sequence>
<name>A0A1F4VHQ6_UNCKA</name>
<dbReference type="InterPro" id="IPR038120">
    <property type="entry name" value="Rpb1_funnel_sf"/>
</dbReference>
<evidence type="ECO:0000256" key="4">
    <source>
        <dbReference type="ARBA" id="ARBA00022723"/>
    </source>
</evidence>
<dbReference type="Gene3D" id="2.40.50.100">
    <property type="match status" value="1"/>
</dbReference>
<proteinExistence type="inferred from homology"/>
<dbReference type="Gene3D" id="1.10.150.390">
    <property type="match status" value="1"/>
</dbReference>
<dbReference type="InterPro" id="IPR007083">
    <property type="entry name" value="RNA_pol_Rpb1_4"/>
</dbReference>
<dbReference type="InterPro" id="IPR042102">
    <property type="entry name" value="RNA_pol_Rpb1_3_sf"/>
</dbReference>
<dbReference type="PANTHER" id="PTHR19376:SF54">
    <property type="entry name" value="DNA-DIRECTED RNA POLYMERASE SUBUNIT BETA"/>
    <property type="match status" value="1"/>
</dbReference>
<dbReference type="Pfam" id="PF05000">
    <property type="entry name" value="RNA_pol_Rpb1_4"/>
    <property type="match status" value="1"/>
</dbReference>
<evidence type="ECO:0000259" key="9">
    <source>
        <dbReference type="SMART" id="SM00663"/>
    </source>
</evidence>
<dbReference type="InterPro" id="IPR007080">
    <property type="entry name" value="RNA_pol_Rpb1_1"/>
</dbReference>
<dbReference type="Pfam" id="PF04983">
    <property type="entry name" value="RNA_pol_Rpb1_3"/>
    <property type="match status" value="1"/>
</dbReference>
<dbReference type="AlphaFoldDB" id="A0A1F4VHQ6"/>
<dbReference type="Proteomes" id="UP000177763">
    <property type="component" value="Unassembled WGS sequence"/>
</dbReference>
<dbReference type="InterPro" id="IPR045867">
    <property type="entry name" value="DNA-dir_RpoC_beta_prime"/>
</dbReference>
<feature type="binding site" evidence="7">
    <location>
        <position position="950"/>
    </location>
    <ligand>
        <name>Zn(2+)</name>
        <dbReference type="ChEBI" id="CHEBI:29105"/>
        <label>2</label>
    </ligand>
</feature>
<dbReference type="EC" id="2.7.7.6" evidence="7"/>
<comment type="function">
    <text evidence="7 8">DNA-dependent RNA polymerase catalyzes the transcription of DNA into RNA using the four ribonucleoside triphosphates as substrates.</text>
</comment>
<dbReference type="CDD" id="cd01609">
    <property type="entry name" value="RNAP_beta'_N"/>
    <property type="match status" value="1"/>
</dbReference>
<dbReference type="GO" id="GO:0000287">
    <property type="term" value="F:magnesium ion binding"/>
    <property type="evidence" value="ECO:0007669"/>
    <property type="project" value="UniProtKB-UniRule"/>
</dbReference>
<feature type="binding site" evidence="7">
    <location>
        <position position="940"/>
    </location>
    <ligand>
        <name>Zn(2+)</name>
        <dbReference type="ChEBI" id="CHEBI:29105"/>
        <label>2</label>
    </ligand>
</feature>
<organism evidence="10 11">
    <name type="scientific">candidate division WWE3 bacterium RIFCSPLOWO2_12_FULL_36_10</name>
    <dbReference type="NCBI Taxonomy" id="1802630"/>
    <lineage>
        <taxon>Bacteria</taxon>
        <taxon>Katanobacteria</taxon>
    </lineage>
</organism>
<evidence type="ECO:0000313" key="10">
    <source>
        <dbReference type="EMBL" id="OGC56709.1"/>
    </source>
</evidence>
<comment type="caution">
    <text evidence="10">The sequence shown here is derived from an EMBL/GenBank/DDBJ whole genome shotgun (WGS) entry which is preliminary data.</text>
</comment>
<dbReference type="NCBIfam" id="TIGR02386">
    <property type="entry name" value="rpoC_TIGR"/>
    <property type="match status" value="1"/>
</dbReference>
<comment type="similarity">
    <text evidence="7 8">Belongs to the RNA polymerase beta' chain family.</text>
</comment>
<feature type="binding site" evidence="7">
    <location>
        <position position="947"/>
    </location>
    <ligand>
        <name>Zn(2+)</name>
        <dbReference type="ChEBI" id="CHEBI:29105"/>
        <label>2</label>
    </ligand>
</feature>
<dbReference type="PANTHER" id="PTHR19376">
    <property type="entry name" value="DNA-DIRECTED RNA POLYMERASE"/>
    <property type="match status" value="1"/>
</dbReference>
<protein>
    <recommendedName>
        <fullName evidence="7">DNA-directed RNA polymerase subunit beta'</fullName>
        <shortName evidence="7">RNAP subunit beta'</shortName>
        <ecNumber evidence="7">2.7.7.6</ecNumber>
    </recommendedName>
    <alternativeName>
        <fullName evidence="7">RNA polymerase subunit beta'</fullName>
    </alternativeName>
    <alternativeName>
        <fullName evidence="7">Transcriptase subunit beta'</fullName>
    </alternativeName>
</protein>
<dbReference type="InterPro" id="IPR007066">
    <property type="entry name" value="RNA_pol_Rpb1_3"/>
</dbReference>
<evidence type="ECO:0000256" key="6">
    <source>
        <dbReference type="ARBA" id="ARBA00048552"/>
    </source>
</evidence>
<dbReference type="Pfam" id="PF04997">
    <property type="entry name" value="RNA_pol_Rpb1_1"/>
    <property type="match status" value="1"/>
</dbReference>
<comment type="catalytic activity">
    <reaction evidence="6 7 8">
        <text>RNA(n) + a ribonucleoside 5'-triphosphate = RNA(n+1) + diphosphate</text>
        <dbReference type="Rhea" id="RHEA:21248"/>
        <dbReference type="Rhea" id="RHEA-COMP:14527"/>
        <dbReference type="Rhea" id="RHEA-COMP:17342"/>
        <dbReference type="ChEBI" id="CHEBI:33019"/>
        <dbReference type="ChEBI" id="CHEBI:61557"/>
        <dbReference type="ChEBI" id="CHEBI:140395"/>
        <dbReference type="EC" id="2.7.7.6"/>
    </reaction>
</comment>
<feature type="binding site" evidence="7">
    <location>
        <position position="548"/>
    </location>
    <ligand>
        <name>Mg(2+)</name>
        <dbReference type="ChEBI" id="CHEBI:18420"/>
    </ligand>
</feature>
<evidence type="ECO:0000256" key="8">
    <source>
        <dbReference type="RuleBase" id="RU004279"/>
    </source>
</evidence>
<dbReference type="GO" id="GO:0008270">
    <property type="term" value="F:zinc ion binding"/>
    <property type="evidence" value="ECO:0007669"/>
    <property type="project" value="UniProtKB-UniRule"/>
</dbReference>
<dbReference type="InterPro" id="IPR006592">
    <property type="entry name" value="RNA_pol_N"/>
</dbReference>
<keyword evidence="7" id="KW-0460">Magnesium</keyword>
<gene>
    <name evidence="7" type="primary">rpoC</name>
    <name evidence="10" type="ORF">A3H26_00500</name>
</gene>
<evidence type="ECO:0000256" key="1">
    <source>
        <dbReference type="ARBA" id="ARBA00022478"/>
    </source>
</evidence>